<dbReference type="InterPro" id="IPR041916">
    <property type="entry name" value="Anti_sigma_zinc_sf"/>
</dbReference>
<dbReference type="RefSeq" id="WP_088619544.1">
    <property type="nucleotide sequence ID" value="NZ_CP022129.1"/>
</dbReference>
<evidence type="ECO:0000313" key="3">
    <source>
        <dbReference type="Proteomes" id="UP000197019"/>
    </source>
</evidence>
<keyword evidence="3" id="KW-1185">Reference proteome</keyword>
<dbReference type="Proteomes" id="UP000197019">
    <property type="component" value="Chromosome"/>
</dbReference>
<feature type="domain" description="Putative zinc-finger" evidence="1">
    <location>
        <begin position="6"/>
        <end position="40"/>
    </location>
</feature>
<sequence length="171" mass="18819">MQVLTCDDIRLLISRASEHDLDDGEAKQLAGHLADCPACRTHQAALAVVMGWIGSLNGMYSGHTLDGNFGQRLEEAITVRLPPEEALRQFNRQVTHDFRLQGQIKQTTDLSSFLQLYVQLGNASGFRFSDQELIRHMGMAANDWELSDLELDAVVGGTGGGGHFLDKLLKP</sequence>
<dbReference type="EMBL" id="CP022129">
    <property type="protein sequence ID" value="ASF46672.1"/>
    <property type="molecule type" value="Genomic_DNA"/>
</dbReference>
<dbReference type="KEGG" id="mpsy:CEK71_11640"/>
<gene>
    <name evidence="2" type="ORF">CEK71_11640</name>
</gene>
<organism evidence="2 3">
    <name type="scientific">Methylovulum psychrotolerans</name>
    <dbReference type="NCBI Taxonomy" id="1704499"/>
    <lineage>
        <taxon>Bacteria</taxon>
        <taxon>Pseudomonadati</taxon>
        <taxon>Pseudomonadota</taxon>
        <taxon>Gammaproteobacteria</taxon>
        <taxon>Methylococcales</taxon>
        <taxon>Methylococcaceae</taxon>
        <taxon>Methylovulum</taxon>
    </lineage>
</organism>
<proteinExistence type="predicted"/>
<dbReference type="AlphaFoldDB" id="A0A1Z4BZI1"/>
<dbReference type="OrthoDB" id="191790at2"/>
<evidence type="ECO:0000313" key="2">
    <source>
        <dbReference type="EMBL" id="ASF46672.1"/>
    </source>
</evidence>
<dbReference type="Gene3D" id="1.10.10.1320">
    <property type="entry name" value="Anti-sigma factor, zinc-finger domain"/>
    <property type="match status" value="1"/>
</dbReference>
<reference evidence="2 3" key="1">
    <citation type="submission" date="2017-06" db="EMBL/GenBank/DDBJ databases">
        <title>Genome Sequencing of the methanotroph Methylovulum psychrotolerants str. HV10-M2 isolated from a high-altitude environment.</title>
        <authorList>
            <person name="Mateos-Rivera A."/>
        </authorList>
    </citation>
    <scope>NUCLEOTIDE SEQUENCE [LARGE SCALE GENOMIC DNA]</scope>
    <source>
        <strain evidence="2 3">HV10_M2</strain>
    </source>
</reference>
<accession>A0A1Z4BZI1</accession>
<dbReference type="Pfam" id="PF13490">
    <property type="entry name" value="zf-HC2"/>
    <property type="match status" value="1"/>
</dbReference>
<dbReference type="InterPro" id="IPR027383">
    <property type="entry name" value="Znf_put"/>
</dbReference>
<name>A0A1Z4BZI1_9GAMM</name>
<protein>
    <recommendedName>
        <fullName evidence="1">Putative zinc-finger domain-containing protein</fullName>
    </recommendedName>
</protein>
<evidence type="ECO:0000259" key="1">
    <source>
        <dbReference type="Pfam" id="PF13490"/>
    </source>
</evidence>